<evidence type="ECO:0000256" key="1">
    <source>
        <dbReference type="SAM" id="MobiDB-lite"/>
    </source>
</evidence>
<dbReference type="EMBL" id="CP049216">
    <property type="protein sequence ID" value="QTG12350.1"/>
    <property type="molecule type" value="Genomic_DNA"/>
</dbReference>
<reference evidence="2" key="1">
    <citation type="submission" date="2020-02" db="EMBL/GenBank/DDBJ databases">
        <title>Unexpected conservation and global transmission of agrobacterial virulence plasmids.</title>
        <authorList>
            <person name="Weisberg A.J."/>
            <person name="Davis E.W. II"/>
            <person name="Tabima J.R."/>
            <person name="Belcher M.S."/>
            <person name="Miller M."/>
            <person name="Kuo C.-H."/>
            <person name="Loper J.E."/>
            <person name="Grunwald N.J."/>
            <person name="Putnam M.L."/>
            <person name="Chang J.H."/>
        </authorList>
    </citation>
    <scope>NUCLEOTIDE SEQUENCE</scope>
    <source>
        <strain evidence="2">Q15/94</strain>
    </source>
</reference>
<dbReference type="AlphaFoldDB" id="A0AAJ4MZE9"/>
<name>A0AAJ4MZE9_AGRTU</name>
<proteinExistence type="predicted"/>
<accession>A0AAJ4MZE9</accession>
<protein>
    <submittedName>
        <fullName evidence="2">Uncharacterized protein</fullName>
    </submittedName>
</protein>
<evidence type="ECO:0000313" key="3">
    <source>
        <dbReference type="Proteomes" id="UP000663946"/>
    </source>
</evidence>
<dbReference type="RefSeq" id="WP_333721819.1">
    <property type="nucleotide sequence ID" value="NZ_CP049216.1"/>
</dbReference>
<feature type="region of interest" description="Disordered" evidence="1">
    <location>
        <begin position="62"/>
        <end position="110"/>
    </location>
</feature>
<sequence>MAAVKGYAITTIHRRVDGEKNVVPASTKSRVSVFDVTDEELEKLIALGAARKATKEEVAIAKVQSGEEDAPTNVEKQIAAQEAKPASGAEGDPQGKPKGAAKAASKDEEI</sequence>
<evidence type="ECO:0000313" key="2">
    <source>
        <dbReference type="EMBL" id="QTG12350.1"/>
    </source>
</evidence>
<dbReference type="Proteomes" id="UP000663946">
    <property type="component" value="Chromosome 1"/>
</dbReference>
<gene>
    <name evidence="2" type="ORF">G6M86_03435</name>
</gene>
<organism evidence="2 3">
    <name type="scientific">Agrobacterium tumefaciens</name>
    <dbReference type="NCBI Taxonomy" id="358"/>
    <lineage>
        <taxon>Bacteria</taxon>
        <taxon>Pseudomonadati</taxon>
        <taxon>Pseudomonadota</taxon>
        <taxon>Alphaproteobacteria</taxon>
        <taxon>Hyphomicrobiales</taxon>
        <taxon>Rhizobiaceae</taxon>
        <taxon>Rhizobium/Agrobacterium group</taxon>
        <taxon>Agrobacterium</taxon>
        <taxon>Agrobacterium tumefaciens complex</taxon>
    </lineage>
</organism>